<dbReference type="InterPro" id="IPR029471">
    <property type="entry name" value="HNH_5"/>
</dbReference>
<accession>A0A498H6P4</accession>
<evidence type="ECO:0000259" key="1">
    <source>
        <dbReference type="SMART" id="SM00507"/>
    </source>
</evidence>
<comment type="caution">
    <text evidence="2">The sequence shown here is derived from an EMBL/GenBank/DDBJ whole genome shotgun (WGS) entry which is preliminary data.</text>
</comment>
<keyword evidence="3" id="KW-1185">Reference proteome</keyword>
<protein>
    <recommendedName>
        <fullName evidence="1">HNH nuclease domain-containing protein</fullName>
    </recommendedName>
</protein>
<dbReference type="SMART" id="SM00507">
    <property type="entry name" value="HNHc"/>
    <property type="match status" value="1"/>
</dbReference>
<dbReference type="Gene3D" id="1.10.30.50">
    <property type="match status" value="1"/>
</dbReference>
<dbReference type="RefSeq" id="WP_128693248.1">
    <property type="nucleotide sequence ID" value="NZ_LHQS01000001.1"/>
</dbReference>
<evidence type="ECO:0000313" key="2">
    <source>
        <dbReference type="EMBL" id="RXE57488.1"/>
    </source>
</evidence>
<reference evidence="2 3" key="1">
    <citation type="journal article" date="2015" name="Int. J. Syst. Evol. Microbiol.">
        <title>Methanoculleus taiwanensis sp. nov., a methanogen isolated from deep marine sediment at the deformation front area near Taiwan.</title>
        <authorList>
            <person name="Weng C.Y."/>
            <person name="Chen S.C."/>
            <person name="Lai M.C."/>
            <person name="Wu S.Y."/>
            <person name="Lin S."/>
            <person name="Yang T.F."/>
            <person name="Chen P.C."/>
        </authorList>
    </citation>
    <scope>NUCLEOTIDE SEQUENCE [LARGE SCALE GENOMIC DNA]</scope>
    <source>
        <strain evidence="2 3">CYW4</strain>
    </source>
</reference>
<dbReference type="EMBL" id="LHQS01000001">
    <property type="protein sequence ID" value="RXE57488.1"/>
    <property type="molecule type" value="Genomic_DNA"/>
</dbReference>
<proteinExistence type="predicted"/>
<name>A0A498H6P4_9EURY</name>
<dbReference type="Proteomes" id="UP000290932">
    <property type="component" value="Unassembled WGS sequence"/>
</dbReference>
<evidence type="ECO:0000313" key="3">
    <source>
        <dbReference type="Proteomes" id="UP000290932"/>
    </source>
</evidence>
<feature type="domain" description="HNH nuclease" evidence="1">
    <location>
        <begin position="21"/>
        <end position="74"/>
    </location>
</feature>
<sequence>MILHDPVPRNDRIVGAYITETVAREILERQGYACAACGTAVTADGAHFDHIVPVILGGQHTARNMHALCLLCHHRMMLLQRDWFARRSDEEPKA</sequence>
<gene>
    <name evidence="2" type="ORF">ABH15_04590</name>
</gene>
<dbReference type="CDD" id="cd00085">
    <property type="entry name" value="HNHc"/>
    <property type="match status" value="1"/>
</dbReference>
<dbReference type="InterPro" id="IPR003615">
    <property type="entry name" value="HNH_nuc"/>
</dbReference>
<dbReference type="AlphaFoldDB" id="A0A498H6P4"/>
<organism evidence="2 3">
    <name type="scientific">Methanoculleus taiwanensis</name>
    <dbReference type="NCBI Taxonomy" id="1550565"/>
    <lineage>
        <taxon>Archaea</taxon>
        <taxon>Methanobacteriati</taxon>
        <taxon>Methanobacteriota</taxon>
        <taxon>Stenosarchaea group</taxon>
        <taxon>Methanomicrobia</taxon>
        <taxon>Methanomicrobiales</taxon>
        <taxon>Methanomicrobiaceae</taxon>
        <taxon>Methanoculleus</taxon>
    </lineage>
</organism>
<dbReference type="Pfam" id="PF14279">
    <property type="entry name" value="HNH_5"/>
    <property type="match status" value="1"/>
</dbReference>